<dbReference type="InterPro" id="IPR045312">
    <property type="entry name" value="PCBER-like"/>
</dbReference>
<organism evidence="4 5">
    <name type="scientific">Alternaria arborescens</name>
    <dbReference type="NCBI Taxonomy" id="156630"/>
    <lineage>
        <taxon>Eukaryota</taxon>
        <taxon>Fungi</taxon>
        <taxon>Dikarya</taxon>
        <taxon>Ascomycota</taxon>
        <taxon>Pezizomycotina</taxon>
        <taxon>Dothideomycetes</taxon>
        <taxon>Pleosporomycetidae</taxon>
        <taxon>Pleosporales</taxon>
        <taxon>Pleosporineae</taxon>
        <taxon>Pleosporaceae</taxon>
        <taxon>Alternaria</taxon>
        <taxon>Alternaria sect. Alternaria</taxon>
    </lineage>
</organism>
<dbReference type="Pfam" id="PF05368">
    <property type="entry name" value="NmrA"/>
    <property type="match status" value="1"/>
</dbReference>
<protein>
    <recommendedName>
        <fullName evidence="3">NmrA-like domain-containing protein</fullName>
    </recommendedName>
</protein>
<reference evidence="5" key="1">
    <citation type="journal article" date="2019" name="bioRxiv">
        <title>Genomics, evolutionary history and diagnostics of the Alternaria alternata species group including apple and Asian pear pathotypes.</title>
        <authorList>
            <person name="Armitage A.D."/>
            <person name="Cockerton H.M."/>
            <person name="Sreenivasaprasad S."/>
            <person name="Woodhall J.W."/>
            <person name="Lane C.R."/>
            <person name="Harrison R.J."/>
            <person name="Clarkson J.P."/>
        </authorList>
    </citation>
    <scope>NUCLEOTIDE SEQUENCE [LARGE SCALE GENOMIC DNA]</scope>
    <source>
        <strain evidence="5">RGR 97.0016</strain>
    </source>
</reference>
<dbReference type="InterPro" id="IPR008030">
    <property type="entry name" value="NmrA-like"/>
</dbReference>
<evidence type="ECO:0000256" key="1">
    <source>
        <dbReference type="ARBA" id="ARBA00022857"/>
    </source>
</evidence>
<keyword evidence="5" id="KW-1185">Reference proteome</keyword>
<proteinExistence type="predicted"/>
<feature type="domain" description="NmrA-like" evidence="3">
    <location>
        <begin position="62"/>
        <end position="238"/>
    </location>
</feature>
<evidence type="ECO:0000256" key="2">
    <source>
        <dbReference type="ARBA" id="ARBA00023002"/>
    </source>
</evidence>
<dbReference type="OrthoDB" id="9984533at2759"/>
<dbReference type="Proteomes" id="UP000293823">
    <property type="component" value="Unassembled WGS sequence"/>
</dbReference>
<dbReference type="EMBL" id="PEJP01000018">
    <property type="protein sequence ID" value="RYO65276.1"/>
    <property type="molecule type" value="Genomic_DNA"/>
</dbReference>
<dbReference type="CDD" id="cd05259">
    <property type="entry name" value="PCBER_SDR_a"/>
    <property type="match status" value="1"/>
</dbReference>
<name>A0A4Q4S6U2_9PLEO</name>
<keyword evidence="2" id="KW-0560">Oxidoreductase</keyword>
<dbReference type="PANTHER" id="PTHR47706">
    <property type="entry name" value="NMRA-LIKE FAMILY PROTEIN"/>
    <property type="match status" value="1"/>
</dbReference>
<dbReference type="Gene3D" id="3.40.50.720">
    <property type="entry name" value="NAD(P)-binding Rossmann-like Domain"/>
    <property type="match status" value="1"/>
</dbReference>
<evidence type="ECO:0000313" key="4">
    <source>
        <dbReference type="EMBL" id="RYO65276.1"/>
    </source>
</evidence>
<accession>A0A4Q4S6U2</accession>
<dbReference type="InterPro" id="IPR036291">
    <property type="entry name" value="NAD(P)-bd_dom_sf"/>
</dbReference>
<dbReference type="SUPFAM" id="SSF51735">
    <property type="entry name" value="NAD(P)-binding Rossmann-fold domains"/>
    <property type="match status" value="1"/>
</dbReference>
<gene>
    <name evidence="4" type="ORF">AA0113_g5404</name>
</gene>
<sequence>MAIEKVMILGNWELCLSIINAIFPQHSKPGTADYQVTVLTYPSQTLSLPPHVSPSDVQHQKSDYTSTSLQSAMAGQDLVISTMSGGDSDQQIRIIDAAVAAGVKRFVPDEFSHDSMNEHIQGRIPKYAGRAKVIAHLQKIFKDHPDFEWTAIATGYTLDTQLISGNMGFDMEWHSATIHGTGTEPFSASSLERVGQIVVRTIQHWDEIKNQYIYAAGMITSANEVLRSAEKATGHEFTVGNYDVEECIAEGQKRIEKGYPDSGMFLLERSVLYDKTLEASRPFKDRSANSIMGLTSESVEIVVSTAYHDFKHHGRPGCGCSS</sequence>
<dbReference type="InterPro" id="IPR051609">
    <property type="entry name" value="NmrA/Isoflavone_reductase-like"/>
</dbReference>
<dbReference type="GO" id="GO:0016491">
    <property type="term" value="F:oxidoreductase activity"/>
    <property type="evidence" value="ECO:0007669"/>
    <property type="project" value="UniProtKB-KW"/>
</dbReference>
<dbReference type="PANTHER" id="PTHR47706:SF10">
    <property type="entry name" value="NMRA-LIKE DOMAIN-CONTAINING PROTEIN"/>
    <property type="match status" value="1"/>
</dbReference>
<keyword evidence="1" id="KW-0521">NADP</keyword>
<evidence type="ECO:0000259" key="3">
    <source>
        <dbReference type="Pfam" id="PF05368"/>
    </source>
</evidence>
<dbReference type="Gene3D" id="3.90.25.10">
    <property type="entry name" value="UDP-galactose 4-epimerase, domain 1"/>
    <property type="match status" value="1"/>
</dbReference>
<comment type="caution">
    <text evidence="4">The sequence shown here is derived from an EMBL/GenBank/DDBJ whole genome shotgun (WGS) entry which is preliminary data.</text>
</comment>
<dbReference type="AlphaFoldDB" id="A0A4Q4S6U2"/>
<evidence type="ECO:0000313" key="5">
    <source>
        <dbReference type="Proteomes" id="UP000293823"/>
    </source>
</evidence>